<dbReference type="SUPFAM" id="SSF52540">
    <property type="entry name" value="P-loop containing nucleoside triphosphate hydrolases"/>
    <property type="match status" value="1"/>
</dbReference>
<dbReference type="Proteomes" id="UP000623467">
    <property type="component" value="Unassembled WGS sequence"/>
</dbReference>
<organism evidence="1 2">
    <name type="scientific">Mycena sanguinolenta</name>
    <dbReference type="NCBI Taxonomy" id="230812"/>
    <lineage>
        <taxon>Eukaryota</taxon>
        <taxon>Fungi</taxon>
        <taxon>Dikarya</taxon>
        <taxon>Basidiomycota</taxon>
        <taxon>Agaricomycotina</taxon>
        <taxon>Agaricomycetes</taxon>
        <taxon>Agaricomycetidae</taxon>
        <taxon>Agaricales</taxon>
        <taxon>Marasmiineae</taxon>
        <taxon>Mycenaceae</taxon>
        <taxon>Mycena</taxon>
    </lineage>
</organism>
<name>A0A8H6ZH22_9AGAR</name>
<proteinExistence type="predicted"/>
<reference evidence="1" key="1">
    <citation type="submission" date="2020-05" db="EMBL/GenBank/DDBJ databases">
        <title>Mycena genomes resolve the evolution of fungal bioluminescence.</title>
        <authorList>
            <person name="Tsai I.J."/>
        </authorList>
    </citation>
    <scope>NUCLEOTIDE SEQUENCE</scope>
    <source>
        <strain evidence="1">160909Yilan</strain>
    </source>
</reference>
<gene>
    <name evidence="1" type="ORF">MSAN_00147500</name>
</gene>
<dbReference type="Gene3D" id="3.40.50.300">
    <property type="entry name" value="P-loop containing nucleotide triphosphate hydrolases"/>
    <property type="match status" value="1"/>
</dbReference>
<dbReference type="InterPro" id="IPR052922">
    <property type="entry name" value="Cytidylate_Kinase-2"/>
</dbReference>
<comment type="caution">
    <text evidence="1">The sequence shown here is derived from an EMBL/GenBank/DDBJ whole genome shotgun (WGS) entry which is preliminary data.</text>
</comment>
<protein>
    <submittedName>
        <fullName evidence="1">Uncharacterized protein</fullName>
    </submittedName>
</protein>
<keyword evidence="2" id="KW-1185">Reference proteome</keyword>
<evidence type="ECO:0000313" key="2">
    <source>
        <dbReference type="Proteomes" id="UP000623467"/>
    </source>
</evidence>
<sequence length="249" mass="29017">MVKPSRAAKSDQTGHRWHCKAVHDIAVLLTERLHDSKINAAFHGTTTIARRWAREIQSPDRWKLWSRQGKYFSTVGKQLADVLGLPFISLDAFFWKPGWEMSTNEDMRARVEQRLADCPNGWVVDGNYIHRIGTIIDDNSTDIIWLDPPLALTLPRVIWRTFLRLLRLKEPCSPGCDEMFSEVFFSRESIVWWCITQHGFVRKRETTKMVQIGLGIGTDVEGQKMRRLGGWGQELRLWLEDVKRMLQRE</sequence>
<dbReference type="InterPro" id="IPR027417">
    <property type="entry name" value="P-loop_NTPase"/>
</dbReference>
<dbReference type="AlphaFoldDB" id="A0A8H6ZH22"/>
<accession>A0A8H6ZH22</accession>
<dbReference type="PANTHER" id="PTHR37816">
    <property type="entry name" value="YALI0E33011P"/>
    <property type="match status" value="1"/>
</dbReference>
<evidence type="ECO:0000313" key="1">
    <source>
        <dbReference type="EMBL" id="KAF7377272.1"/>
    </source>
</evidence>
<dbReference type="PANTHER" id="PTHR37816:SF1">
    <property type="entry name" value="TOXIN"/>
    <property type="match status" value="1"/>
</dbReference>
<dbReference type="OrthoDB" id="65590at2759"/>
<dbReference type="EMBL" id="JACAZH010000001">
    <property type="protein sequence ID" value="KAF7377272.1"/>
    <property type="molecule type" value="Genomic_DNA"/>
</dbReference>